<dbReference type="GO" id="GO:0005524">
    <property type="term" value="F:ATP binding"/>
    <property type="evidence" value="ECO:0007669"/>
    <property type="project" value="UniProtKB-UniRule"/>
</dbReference>
<keyword evidence="8" id="KW-1133">Transmembrane helix</keyword>
<keyword evidence="11" id="KW-1185">Reference proteome</keyword>
<sequence>MKYKKDINKYYVTTPIYYVNDKPHIGHAYTTIIADTLARSAKINNNDVFFLTGTDEHGKKVEQKALSLGITPQELVDDLAPSFKTLSELMSCYPSYFIRTTNNKHKNFVQKIWKEMEKSGKIYLGKYSGWYANSDECFYEDSEIIDGRAPTGAKVEWLEEECYFFKLSEFKDDLLEFYKKNPDFIKPKERYNEVIKFVNNLRDLCISRSSCSWGINVPDTEKKHVIYVWLDALFNYISALYIVFDDNEFNDDKPIDLDILKEYFWPCNLHIIGKDILMFHAVYWPAFLMSLNITPPHQILAHGWWTNEGQKISKSIGNVIDPLEIIKTIPADWLRYFMLREVPLGLDGNYSELSLKTRINADLVNNIGNLIQRSISLIVKYFDGIIDNSSYDYDTSNKLEFSLKLEISKLNTDVHSLTMSYKIHEALEKIIMIGRMANIYIDRESPWNLKNDLLKMHKILKILAEVIIVIGIAFQPFMPIYSLKILEIFGIKQNIFIIDKKFAINKQIENNNFIFDEKKHDINYYNKKEHYNIINSLDLNNCILYENAESLIKDYNKIKLPKNFIFPRIND</sequence>
<evidence type="ECO:0000256" key="8">
    <source>
        <dbReference type="SAM" id="Phobius"/>
    </source>
</evidence>
<dbReference type="PANTHER" id="PTHR43326">
    <property type="entry name" value="METHIONYL-TRNA SYNTHETASE"/>
    <property type="match status" value="1"/>
</dbReference>
<dbReference type="EMBL" id="JARGYU010000001">
    <property type="protein sequence ID" value="MDZ5760988.1"/>
    <property type="molecule type" value="Genomic_DNA"/>
</dbReference>
<dbReference type="SUPFAM" id="SSF52374">
    <property type="entry name" value="Nucleotidylyl transferase"/>
    <property type="match status" value="1"/>
</dbReference>
<dbReference type="CDD" id="cd00814">
    <property type="entry name" value="MetRS_core"/>
    <property type="match status" value="1"/>
</dbReference>
<feature type="transmembrane region" description="Helical" evidence="8">
    <location>
        <begin position="459"/>
        <end position="478"/>
    </location>
</feature>
<dbReference type="InterPro" id="IPR015413">
    <property type="entry name" value="Methionyl/Leucyl_tRNA_Synth"/>
</dbReference>
<dbReference type="InterPro" id="IPR009080">
    <property type="entry name" value="tRNAsynth_Ia_anticodon-bd"/>
</dbReference>
<dbReference type="InterPro" id="IPR041872">
    <property type="entry name" value="Anticodon_Met"/>
</dbReference>
<dbReference type="Gene3D" id="3.40.50.620">
    <property type="entry name" value="HUPs"/>
    <property type="match status" value="1"/>
</dbReference>
<evidence type="ECO:0000313" key="10">
    <source>
        <dbReference type="EMBL" id="MDZ5760988.1"/>
    </source>
</evidence>
<proteinExistence type="inferred from homology"/>
<dbReference type="EC" id="6.1.1.10" evidence="7"/>
<organism evidence="10 11">
    <name type="scientific">Lyticum sinuosum</name>
    <dbReference type="NCBI Taxonomy" id="1332059"/>
    <lineage>
        <taxon>Bacteria</taxon>
        <taxon>Pseudomonadati</taxon>
        <taxon>Pseudomonadota</taxon>
        <taxon>Alphaproteobacteria</taxon>
        <taxon>Rickettsiales</taxon>
        <taxon>Lyticum</taxon>
    </lineage>
</organism>
<keyword evidence="5 7" id="KW-0648">Protein biosynthesis</keyword>
<comment type="catalytic activity">
    <reaction evidence="7">
        <text>tRNA(Met) + L-methionine + ATP = L-methionyl-tRNA(Met) + AMP + diphosphate</text>
        <dbReference type="Rhea" id="RHEA:13481"/>
        <dbReference type="Rhea" id="RHEA-COMP:9667"/>
        <dbReference type="Rhea" id="RHEA-COMP:9698"/>
        <dbReference type="ChEBI" id="CHEBI:30616"/>
        <dbReference type="ChEBI" id="CHEBI:33019"/>
        <dbReference type="ChEBI" id="CHEBI:57844"/>
        <dbReference type="ChEBI" id="CHEBI:78442"/>
        <dbReference type="ChEBI" id="CHEBI:78530"/>
        <dbReference type="ChEBI" id="CHEBI:456215"/>
        <dbReference type="EC" id="6.1.1.10"/>
    </reaction>
</comment>
<feature type="short sequence motif" description="'HIGH' region" evidence="7">
    <location>
        <begin position="17"/>
        <end position="27"/>
    </location>
</feature>
<feature type="domain" description="Methionyl/Leucyl tRNA synthetase" evidence="9">
    <location>
        <begin position="152"/>
        <end position="374"/>
    </location>
</feature>
<gene>
    <name evidence="7" type="primary">metG</name>
    <name evidence="10" type="ORF">Lyticum_00148</name>
</gene>
<keyword evidence="3 7" id="KW-0547">Nucleotide-binding</keyword>
<keyword evidence="8" id="KW-0472">Membrane</keyword>
<comment type="similarity">
    <text evidence="7">Belongs to the class-I aminoacyl-tRNA synthetase family. MetG type 2B subfamily.</text>
</comment>
<name>A0AAE4VKG0_9RICK</name>
<evidence type="ECO:0000256" key="3">
    <source>
        <dbReference type="ARBA" id="ARBA00022741"/>
    </source>
</evidence>
<feature type="short sequence motif" description="'KMSKS' region" evidence="7">
    <location>
        <begin position="311"/>
        <end position="315"/>
    </location>
</feature>
<evidence type="ECO:0000313" key="11">
    <source>
        <dbReference type="Proteomes" id="UP001289135"/>
    </source>
</evidence>
<keyword evidence="2 7" id="KW-0436">Ligase</keyword>
<dbReference type="GO" id="GO:0005737">
    <property type="term" value="C:cytoplasm"/>
    <property type="evidence" value="ECO:0007669"/>
    <property type="project" value="UniProtKB-SubCell"/>
</dbReference>
<dbReference type="InterPro" id="IPR023457">
    <property type="entry name" value="Met-tRNA_synth_2"/>
</dbReference>
<protein>
    <recommendedName>
        <fullName evidence="7">Methionine--tRNA ligase</fullName>
        <ecNumber evidence="7">6.1.1.10</ecNumber>
    </recommendedName>
    <alternativeName>
        <fullName evidence="7">Methionyl-tRNA synthetase</fullName>
        <shortName evidence="7">MetRS</shortName>
    </alternativeName>
</protein>
<dbReference type="Proteomes" id="UP001289135">
    <property type="component" value="Unassembled WGS sequence"/>
</dbReference>
<evidence type="ECO:0000256" key="2">
    <source>
        <dbReference type="ARBA" id="ARBA00022598"/>
    </source>
</evidence>
<keyword evidence="4 7" id="KW-0067">ATP-binding</keyword>
<dbReference type="RefSeq" id="WP_322498420.1">
    <property type="nucleotide sequence ID" value="NZ_JARGYU010000001.1"/>
</dbReference>
<feature type="domain" description="Methionyl/Leucyl tRNA synthetase" evidence="9">
    <location>
        <begin position="10"/>
        <end position="151"/>
    </location>
</feature>
<comment type="caution">
    <text evidence="7">Lacks conserved residue(s) required for the propagation of feature annotation.</text>
</comment>
<keyword evidence="6 7" id="KW-0030">Aminoacyl-tRNA synthetase</keyword>
<dbReference type="FunFam" id="2.170.220.10:FF:000002">
    <property type="entry name" value="Methionine--tRNA ligase"/>
    <property type="match status" value="1"/>
</dbReference>
<dbReference type="AlphaFoldDB" id="A0AAE4VKG0"/>
<keyword evidence="8" id="KW-0812">Transmembrane</keyword>
<dbReference type="GO" id="GO:0004825">
    <property type="term" value="F:methionine-tRNA ligase activity"/>
    <property type="evidence" value="ECO:0007669"/>
    <property type="project" value="UniProtKB-UniRule"/>
</dbReference>
<comment type="subcellular location">
    <subcellularLocation>
        <location evidence="7">Cytoplasm</location>
    </subcellularLocation>
</comment>
<dbReference type="Pfam" id="PF09334">
    <property type="entry name" value="tRNA-synt_1g"/>
    <property type="match status" value="2"/>
</dbReference>
<comment type="subunit">
    <text evidence="7">Monomer.</text>
</comment>
<evidence type="ECO:0000256" key="5">
    <source>
        <dbReference type="ARBA" id="ARBA00022917"/>
    </source>
</evidence>
<comment type="function">
    <text evidence="1 7">Is required not only for elongation of protein synthesis but also for the initiation of all mRNA translation through initiator tRNA(fMet) aminoacylation.</text>
</comment>
<dbReference type="PRINTS" id="PR01041">
    <property type="entry name" value="TRNASYNTHMET"/>
</dbReference>
<reference evidence="10" key="1">
    <citation type="submission" date="2023-02" db="EMBL/GenBank/DDBJ databases">
        <title>Host association and intracellularity evolved multiple times independently in the Rickettsiales.</title>
        <authorList>
            <person name="Castelli M."/>
            <person name="Nardi T."/>
            <person name="Gammuto L."/>
            <person name="Bellinzona G."/>
            <person name="Sabaneyeva E."/>
            <person name="Potekhin A."/>
            <person name="Serra V."/>
            <person name="Petroni G."/>
            <person name="Sassera D."/>
        </authorList>
    </citation>
    <scope>NUCLEOTIDE SEQUENCE</scope>
    <source>
        <strain evidence="10">USBL-36I1</strain>
    </source>
</reference>
<dbReference type="GO" id="GO:0006431">
    <property type="term" value="P:methionyl-tRNA aminoacylation"/>
    <property type="evidence" value="ECO:0007669"/>
    <property type="project" value="UniProtKB-UniRule"/>
</dbReference>
<evidence type="ECO:0000256" key="4">
    <source>
        <dbReference type="ARBA" id="ARBA00022840"/>
    </source>
</evidence>
<dbReference type="Gene3D" id="1.10.730.10">
    <property type="entry name" value="Isoleucyl-tRNA Synthetase, Domain 1"/>
    <property type="match status" value="1"/>
</dbReference>
<dbReference type="Gene3D" id="2.170.220.10">
    <property type="match status" value="1"/>
</dbReference>
<dbReference type="InterPro" id="IPR014729">
    <property type="entry name" value="Rossmann-like_a/b/a_fold"/>
</dbReference>
<evidence type="ECO:0000256" key="6">
    <source>
        <dbReference type="ARBA" id="ARBA00023146"/>
    </source>
</evidence>
<dbReference type="InterPro" id="IPR033911">
    <property type="entry name" value="MetRS_core"/>
</dbReference>
<dbReference type="PANTHER" id="PTHR43326:SF1">
    <property type="entry name" value="METHIONINE--TRNA LIGASE, MITOCHONDRIAL"/>
    <property type="match status" value="1"/>
</dbReference>
<keyword evidence="7" id="KW-0963">Cytoplasm</keyword>
<comment type="caution">
    <text evidence="10">The sequence shown here is derived from an EMBL/GenBank/DDBJ whole genome shotgun (WGS) entry which is preliminary data.</text>
</comment>
<evidence type="ECO:0000259" key="9">
    <source>
        <dbReference type="Pfam" id="PF09334"/>
    </source>
</evidence>
<evidence type="ECO:0000256" key="7">
    <source>
        <dbReference type="HAMAP-Rule" id="MF_01228"/>
    </source>
</evidence>
<dbReference type="SUPFAM" id="SSF47323">
    <property type="entry name" value="Anticodon-binding domain of a subclass of class I aminoacyl-tRNA synthetases"/>
    <property type="match status" value="1"/>
</dbReference>
<evidence type="ECO:0000256" key="1">
    <source>
        <dbReference type="ARBA" id="ARBA00003314"/>
    </source>
</evidence>
<accession>A0AAE4VKG0</accession>
<dbReference type="HAMAP" id="MF_01228">
    <property type="entry name" value="Met_tRNA_synth_type2"/>
    <property type="match status" value="1"/>
</dbReference>
<feature type="transmembrane region" description="Helical" evidence="8">
    <location>
        <begin position="225"/>
        <end position="243"/>
    </location>
</feature>
<dbReference type="CDD" id="cd07957">
    <property type="entry name" value="Anticodon_Ia_Met"/>
    <property type="match status" value="1"/>
</dbReference>